<dbReference type="Proteomes" id="UP000249248">
    <property type="component" value="Unassembled WGS sequence"/>
</dbReference>
<sequence length="122" mass="14096">MKKKSIIKSILQLKCPHCRTGDLFTNPGLFKYSKMLDMPEHCAHCGQKYEIEPGFWIGALWTSYPIIVLIITPFIIAAVTMVNINVWFLAAALVLTMLIFFPLTLRLGRAIWIYIFVRYKND</sequence>
<dbReference type="Pfam" id="PF06170">
    <property type="entry name" value="DUF983"/>
    <property type="match status" value="1"/>
</dbReference>
<evidence type="ECO:0000256" key="1">
    <source>
        <dbReference type="SAM" id="Phobius"/>
    </source>
</evidence>
<keyword evidence="1" id="KW-1133">Transmembrane helix</keyword>
<organism evidence="2 3">
    <name type="scientific">Putridiphycobacter roseus</name>
    <dbReference type="NCBI Taxonomy" id="2219161"/>
    <lineage>
        <taxon>Bacteria</taxon>
        <taxon>Pseudomonadati</taxon>
        <taxon>Bacteroidota</taxon>
        <taxon>Flavobacteriia</taxon>
        <taxon>Flavobacteriales</taxon>
        <taxon>Crocinitomicaceae</taxon>
        <taxon>Putridiphycobacter</taxon>
    </lineage>
</organism>
<dbReference type="EMBL" id="QKSB01000003">
    <property type="protein sequence ID" value="PZE17536.1"/>
    <property type="molecule type" value="Genomic_DNA"/>
</dbReference>
<dbReference type="AlphaFoldDB" id="A0A2W1NHY4"/>
<evidence type="ECO:0000313" key="2">
    <source>
        <dbReference type="EMBL" id="PZE17536.1"/>
    </source>
</evidence>
<comment type="caution">
    <text evidence="2">The sequence shown here is derived from an EMBL/GenBank/DDBJ whole genome shotgun (WGS) entry which is preliminary data.</text>
</comment>
<keyword evidence="3" id="KW-1185">Reference proteome</keyword>
<dbReference type="InterPro" id="IPR009325">
    <property type="entry name" value="DUF983"/>
</dbReference>
<feature type="transmembrane region" description="Helical" evidence="1">
    <location>
        <begin position="84"/>
        <end position="105"/>
    </location>
</feature>
<gene>
    <name evidence="2" type="ORF">DNU06_06830</name>
</gene>
<accession>A0A2W1NHY4</accession>
<protein>
    <submittedName>
        <fullName evidence="2">DUF983 domain-containing protein</fullName>
    </submittedName>
</protein>
<keyword evidence="1" id="KW-0812">Transmembrane</keyword>
<name>A0A2W1NHY4_9FLAO</name>
<reference evidence="2 3" key="1">
    <citation type="submission" date="2018-06" db="EMBL/GenBank/DDBJ databases">
        <title>The draft genome sequence of Crocinitomix sp. SM1701.</title>
        <authorList>
            <person name="Zhang X."/>
        </authorList>
    </citation>
    <scope>NUCLEOTIDE SEQUENCE [LARGE SCALE GENOMIC DNA]</scope>
    <source>
        <strain evidence="2 3">SM1701</strain>
    </source>
</reference>
<evidence type="ECO:0000313" key="3">
    <source>
        <dbReference type="Proteomes" id="UP000249248"/>
    </source>
</evidence>
<feature type="transmembrane region" description="Helical" evidence="1">
    <location>
        <begin position="55"/>
        <end position="78"/>
    </location>
</feature>
<proteinExistence type="predicted"/>
<dbReference type="OrthoDB" id="9790326at2"/>
<dbReference type="RefSeq" id="WP_111062497.1">
    <property type="nucleotide sequence ID" value="NZ_JBHUCU010000027.1"/>
</dbReference>
<keyword evidence="1" id="KW-0472">Membrane</keyword>